<keyword evidence="3" id="KW-1185">Reference proteome</keyword>
<evidence type="ECO:0000313" key="2">
    <source>
        <dbReference type="EMBL" id="GAA5153880.1"/>
    </source>
</evidence>
<reference evidence="3" key="1">
    <citation type="journal article" date="2019" name="Int. J. Syst. Evol. Microbiol.">
        <title>The Global Catalogue of Microorganisms (GCM) 10K type strain sequencing project: providing services to taxonomists for standard genome sequencing and annotation.</title>
        <authorList>
            <consortium name="The Broad Institute Genomics Platform"/>
            <consortium name="The Broad Institute Genome Sequencing Center for Infectious Disease"/>
            <person name="Wu L."/>
            <person name="Ma J."/>
        </authorList>
    </citation>
    <scope>NUCLEOTIDE SEQUENCE [LARGE SCALE GENOMIC DNA]</scope>
    <source>
        <strain evidence="3">JCM 18303</strain>
    </source>
</reference>
<protein>
    <submittedName>
        <fullName evidence="2">Streptomycin 6-kinase</fullName>
    </submittedName>
</protein>
<proteinExistence type="predicted"/>
<comment type="caution">
    <text evidence="2">The sequence shown here is derived from an EMBL/GenBank/DDBJ whole genome shotgun (WGS) entry which is preliminary data.</text>
</comment>
<name>A0ABP9PZZ8_9PSEU</name>
<dbReference type="InterPro" id="IPR006748">
    <property type="entry name" value="NH2Glyco/OHUrea_AB-resist_kin"/>
</dbReference>
<dbReference type="Pfam" id="PF04655">
    <property type="entry name" value="APH_6_hur"/>
    <property type="match status" value="1"/>
</dbReference>
<dbReference type="Proteomes" id="UP001428817">
    <property type="component" value="Unassembled WGS sequence"/>
</dbReference>
<evidence type="ECO:0000256" key="1">
    <source>
        <dbReference type="SAM" id="MobiDB-lite"/>
    </source>
</evidence>
<feature type="region of interest" description="Disordered" evidence="1">
    <location>
        <begin position="1"/>
        <end position="31"/>
    </location>
</feature>
<gene>
    <name evidence="2" type="ORF">GCM10023321_24850</name>
</gene>
<dbReference type="EMBL" id="BAABJP010000008">
    <property type="protein sequence ID" value="GAA5153880.1"/>
    <property type="molecule type" value="Genomic_DNA"/>
</dbReference>
<evidence type="ECO:0000313" key="3">
    <source>
        <dbReference type="Proteomes" id="UP001428817"/>
    </source>
</evidence>
<organism evidence="2 3">
    <name type="scientific">Pseudonocardia eucalypti</name>
    <dbReference type="NCBI Taxonomy" id="648755"/>
    <lineage>
        <taxon>Bacteria</taxon>
        <taxon>Bacillati</taxon>
        <taxon>Actinomycetota</taxon>
        <taxon>Actinomycetes</taxon>
        <taxon>Pseudonocardiales</taxon>
        <taxon>Pseudonocardiaceae</taxon>
        <taxon>Pseudonocardia</taxon>
    </lineage>
</organism>
<accession>A0ABP9PZZ8</accession>
<sequence length="300" mass="33906">MQAEGAVTAVPFPIPRNLRESIEEDEDPEREEWLRRLPGTIAELTERWELRLDPPFEPGGTISWVAPASDRDGEARVLKVSWAGPETLHEAEGLREWDGDGTALLYRAERFDHTSAMLLEHCRPGTPLARLRAEPERDEIVAGLLRNLWRHPADGHPFRPLHVMCDQWADEFEEDYEPGDLDPGLARAGTALFRELPRSAPASVLLCTDLHAENILAGDRRPWLVIDPKPYLGDPHYDPLQHMLNCPGRLIADPIGFTDRMAGLLDLDRERLRAWLFARCVQEGIWRPELGVVAARIAPA</sequence>
<dbReference type="SUPFAM" id="SSF56112">
    <property type="entry name" value="Protein kinase-like (PK-like)"/>
    <property type="match status" value="1"/>
</dbReference>
<dbReference type="InterPro" id="IPR011009">
    <property type="entry name" value="Kinase-like_dom_sf"/>
</dbReference>